<dbReference type="InterPro" id="IPR041726">
    <property type="entry name" value="ACAD10_11_N"/>
</dbReference>
<dbReference type="InterPro" id="IPR011009">
    <property type="entry name" value="Kinase-like_dom_sf"/>
</dbReference>
<dbReference type="Gene3D" id="3.90.1200.10">
    <property type="match status" value="1"/>
</dbReference>
<dbReference type="GO" id="GO:0016740">
    <property type="term" value="F:transferase activity"/>
    <property type="evidence" value="ECO:0007669"/>
    <property type="project" value="UniProtKB-KW"/>
</dbReference>
<evidence type="ECO:0000259" key="1">
    <source>
        <dbReference type="Pfam" id="PF01636"/>
    </source>
</evidence>
<comment type="caution">
    <text evidence="2">The sequence shown here is derived from an EMBL/GenBank/DDBJ whole genome shotgun (WGS) entry which is preliminary data.</text>
</comment>
<feature type="domain" description="Aminoglycoside phosphotransferase" evidence="1">
    <location>
        <begin position="70"/>
        <end position="291"/>
    </location>
</feature>
<dbReference type="AlphaFoldDB" id="A0A4V2DD19"/>
<gene>
    <name evidence="2" type="ORF">EWE75_16185</name>
</gene>
<evidence type="ECO:0000313" key="2">
    <source>
        <dbReference type="EMBL" id="RZF63448.1"/>
    </source>
</evidence>
<accession>A0A4V2DD19</accession>
<reference evidence="2 3" key="1">
    <citation type="submission" date="2019-02" db="EMBL/GenBank/DDBJ databases">
        <authorList>
            <person name="Li Y."/>
        </authorList>
    </citation>
    <scope>NUCLEOTIDE SEQUENCE [LARGE SCALE GENOMIC DNA]</scope>
    <source>
        <strain evidence="2 3">3-7</strain>
    </source>
</reference>
<organism evidence="2 3">
    <name type="scientific">Sphingomonas populi</name>
    <dbReference type="NCBI Taxonomy" id="2484750"/>
    <lineage>
        <taxon>Bacteria</taxon>
        <taxon>Pseudomonadati</taxon>
        <taxon>Pseudomonadota</taxon>
        <taxon>Alphaproteobacteria</taxon>
        <taxon>Sphingomonadales</taxon>
        <taxon>Sphingomonadaceae</taxon>
        <taxon>Sphingomonas</taxon>
    </lineage>
</organism>
<dbReference type="Pfam" id="PF01636">
    <property type="entry name" value="APH"/>
    <property type="match status" value="1"/>
</dbReference>
<dbReference type="PANTHER" id="PTHR21310">
    <property type="entry name" value="AMINOGLYCOSIDE PHOSPHOTRANSFERASE-RELATED-RELATED"/>
    <property type="match status" value="1"/>
</dbReference>
<dbReference type="InterPro" id="IPR002575">
    <property type="entry name" value="Aminoglycoside_PTrfase"/>
</dbReference>
<dbReference type="InterPro" id="IPR051678">
    <property type="entry name" value="AGP_Transferase"/>
</dbReference>
<dbReference type="Gene3D" id="3.30.200.20">
    <property type="entry name" value="Phosphorylase Kinase, domain 1"/>
    <property type="match status" value="1"/>
</dbReference>
<dbReference type="SUPFAM" id="SSF56112">
    <property type="entry name" value="Protein kinase-like (PK-like)"/>
    <property type="match status" value="1"/>
</dbReference>
<evidence type="ECO:0000313" key="3">
    <source>
        <dbReference type="Proteomes" id="UP000292085"/>
    </source>
</evidence>
<keyword evidence="2" id="KW-0808">Transferase</keyword>
<proteinExistence type="predicted"/>
<dbReference type="OrthoDB" id="3806873at2"/>
<protein>
    <submittedName>
        <fullName evidence="2">Phosphotransferase family protein</fullName>
    </submittedName>
</protein>
<name>A0A4V2DD19_9SPHN</name>
<keyword evidence="3" id="KW-1185">Reference proteome</keyword>
<dbReference type="CDD" id="cd05154">
    <property type="entry name" value="ACAD10_11_N-like"/>
    <property type="match status" value="1"/>
</dbReference>
<dbReference type="Proteomes" id="UP000292085">
    <property type="component" value="Unassembled WGS sequence"/>
</dbReference>
<dbReference type="RefSeq" id="WP_130159135.1">
    <property type="nucleotide sequence ID" value="NZ_SGIS01000026.1"/>
</dbReference>
<sequence length="382" mass="42969">MSLSNTATSERASASRDDVRLSLQQYLLELIPGSSDMTVNLSEEAMKAGFSAETILFKASYRLDQKLVEERLVFRRQIPGQEVNFDASLITQARIMDALQTRTSLPVPRVFGMDEEENRFGAPFLIMEQLPGRIVPQLPNYHREGWVASLDLPERAAVWERAIRAVAAVNRVDWRNGLEFLDNPNRGTTGLQQYLSWVEEWLHWALGERSHPVAEAAVAYLRANAPVAPPVNLVWGDAIPANLLFDADNNVSGIIDWEWAFLGPAEIDLAWWLYFDRLFSEDFNVPRLEGLPDRDTTIRTYEEALGRPVSDLPYYEILCGLRMVIATMRSVDRLVGAGRLSRANTSWLNSPSCAWVARQLGLDPVAIGPDFGEFTAALFDGR</sequence>
<dbReference type="EMBL" id="SGIS01000026">
    <property type="protein sequence ID" value="RZF63448.1"/>
    <property type="molecule type" value="Genomic_DNA"/>
</dbReference>